<organism evidence="7 8">
    <name type="scientific">Phyllosticta paracitricarpa</name>
    <dbReference type="NCBI Taxonomy" id="2016321"/>
    <lineage>
        <taxon>Eukaryota</taxon>
        <taxon>Fungi</taxon>
        <taxon>Dikarya</taxon>
        <taxon>Ascomycota</taxon>
        <taxon>Pezizomycotina</taxon>
        <taxon>Dothideomycetes</taxon>
        <taxon>Dothideomycetes incertae sedis</taxon>
        <taxon>Botryosphaeriales</taxon>
        <taxon>Phyllostictaceae</taxon>
        <taxon>Phyllosticta</taxon>
    </lineage>
</organism>
<evidence type="ECO:0000313" key="7">
    <source>
        <dbReference type="EMBL" id="KAK7613746.1"/>
    </source>
</evidence>
<evidence type="ECO:0000259" key="6">
    <source>
        <dbReference type="PROSITE" id="PS50118"/>
    </source>
</evidence>
<dbReference type="InterPro" id="IPR051965">
    <property type="entry name" value="ChromReg_NeuronalGeneExpr"/>
</dbReference>
<comment type="caution">
    <text evidence="7">The sequence shown here is derived from an EMBL/GenBank/DDBJ whole genome shotgun (WGS) entry which is preliminary data.</text>
</comment>
<feature type="compositionally biased region" description="Low complexity" evidence="4">
    <location>
        <begin position="725"/>
        <end position="774"/>
    </location>
</feature>
<feature type="region of interest" description="Disordered" evidence="4">
    <location>
        <begin position="704"/>
        <end position="782"/>
    </location>
</feature>
<keyword evidence="8" id="KW-1185">Reference proteome</keyword>
<feature type="transmembrane region" description="Helical" evidence="5">
    <location>
        <begin position="541"/>
        <end position="562"/>
    </location>
</feature>
<dbReference type="InterPro" id="IPR009071">
    <property type="entry name" value="HMG_box_dom"/>
</dbReference>
<dbReference type="Gene3D" id="1.10.150.50">
    <property type="entry name" value="Transcription Factor, Ets-1"/>
    <property type="match status" value="1"/>
</dbReference>
<evidence type="ECO:0000256" key="4">
    <source>
        <dbReference type="SAM" id="MobiDB-lite"/>
    </source>
</evidence>
<dbReference type="InterPro" id="IPR013761">
    <property type="entry name" value="SAM/pointed_sf"/>
</dbReference>
<gene>
    <name evidence="7" type="ORF">JOL62DRAFT_567294</name>
</gene>
<feature type="domain" description="HMG box" evidence="6">
    <location>
        <begin position="119"/>
        <end position="187"/>
    </location>
</feature>
<keyword evidence="5" id="KW-0812">Transmembrane</keyword>
<sequence length="831" mass="93887">MSVELRQILHRLGLDRYLSILIDNGFDSWDVLCDITEHDLTLLGVKLGHRRILQREIASCRGLQFDQHAGSEMNPRGRTPPPQHHGNDHDAQQSTQLDASDARQKRRYRRKPRPDVHAPKKPKTAYVNFANAQRRDPDFTSLSLSFEESAREVGRRWQALAPDLKHAWERQAAQAFQEYEAQMDEYKKTENYRRYQSYFRHFRQDSGNTLRQAPPNEPACETISHSSDSIVSLNLQKKPRHDSTHSVVEDCRASVALAMEELRAKRTEHLAAGVPFYDRMTLPPEDVVRKGAQCCIVGTGCIIYLVSNDQLDAMLDQLYGPGSVDPKSLIISLVIAAIGAHYDCDCMPEQMRQGLYASAIWAFEFAVAKFDDYSVMQILLLFSVYSLLEKHIAIRHIITAGLKISRWKFPTLEEDIPDQKDQKSARKVTNTLIFMDCWLSSTLGYKSDVSIEDLTHAWIPPCECSSMNDAIHAQGSKIGLVSRDIAELTVHQAATDVRAEHIAKLTAKLDAWYNELPETMHLATLIDQNKYSVVNFFQRRAILMLHMFYLGAIISLYRQVLLNASNARIQYKWNLGVAYTQVQDYRARCSMAAQQMTRIMSLIDFTSFMTRRCWVLIYWSFHSCTVILFNAAQLILDGVYNVSHLNVDLASAKLCIDTLENCAQAEPVAAKHLALIQPLYEALTKHHQQQSKSTTTSAPTCYFQPQQQQQQQQYSDRHKEYPTLSASPPGSSSARSIVSTPTSTMSSSSSSGNSNLVVYNNNGGRSSSAGNSSNTTPFERKQQLDSEVVSIAKKLGELLANPFGMGIEARVEGVRREGETKAGTYSVLWWK</sequence>
<evidence type="ECO:0000256" key="1">
    <source>
        <dbReference type="ARBA" id="ARBA00023125"/>
    </source>
</evidence>
<keyword evidence="5" id="KW-0472">Membrane</keyword>
<dbReference type="PROSITE" id="PS50118">
    <property type="entry name" value="HMG_BOX_2"/>
    <property type="match status" value="1"/>
</dbReference>
<accession>A0ABR1NEX8</accession>
<dbReference type="InterPro" id="IPR036910">
    <property type="entry name" value="HMG_box_dom_sf"/>
</dbReference>
<feature type="compositionally biased region" description="Low complexity" evidence="4">
    <location>
        <begin position="704"/>
        <end position="713"/>
    </location>
</feature>
<dbReference type="PANTHER" id="PTHR46040:SF3">
    <property type="entry name" value="HIGH MOBILITY GROUP PROTEIN 2"/>
    <property type="match status" value="1"/>
</dbReference>
<dbReference type="Pfam" id="PF00536">
    <property type="entry name" value="SAM_1"/>
    <property type="match status" value="1"/>
</dbReference>
<proteinExistence type="predicted"/>
<protein>
    <recommendedName>
        <fullName evidence="6">HMG box domain-containing protein</fullName>
    </recommendedName>
</protein>
<feature type="DNA-binding region" description="HMG box" evidence="3">
    <location>
        <begin position="119"/>
        <end position="187"/>
    </location>
</feature>
<evidence type="ECO:0000256" key="5">
    <source>
        <dbReference type="SAM" id="Phobius"/>
    </source>
</evidence>
<keyword evidence="5" id="KW-1133">Transmembrane helix</keyword>
<dbReference type="InterPro" id="IPR001660">
    <property type="entry name" value="SAM"/>
</dbReference>
<dbReference type="SMART" id="SM00398">
    <property type="entry name" value="HMG"/>
    <property type="match status" value="1"/>
</dbReference>
<keyword evidence="2 3" id="KW-0539">Nucleus</keyword>
<feature type="transmembrane region" description="Helical" evidence="5">
    <location>
        <begin position="615"/>
        <end position="636"/>
    </location>
</feature>
<dbReference type="Proteomes" id="UP001367316">
    <property type="component" value="Unassembled WGS sequence"/>
</dbReference>
<dbReference type="SUPFAM" id="SSF47095">
    <property type="entry name" value="HMG-box"/>
    <property type="match status" value="1"/>
</dbReference>
<feature type="region of interest" description="Disordered" evidence="4">
    <location>
        <begin position="64"/>
        <end position="130"/>
    </location>
</feature>
<name>A0ABR1NEX8_9PEZI</name>
<dbReference type="SUPFAM" id="SSF47769">
    <property type="entry name" value="SAM/Pointed domain"/>
    <property type="match status" value="1"/>
</dbReference>
<dbReference type="CDD" id="cd12148">
    <property type="entry name" value="fungal_TF_MHR"/>
    <property type="match status" value="1"/>
</dbReference>
<evidence type="ECO:0000313" key="8">
    <source>
        <dbReference type="Proteomes" id="UP001367316"/>
    </source>
</evidence>
<dbReference type="PANTHER" id="PTHR46040">
    <property type="entry name" value="HIGH MOBILITY GROUP PROTEIN 2"/>
    <property type="match status" value="1"/>
</dbReference>
<reference evidence="7 8" key="1">
    <citation type="submission" date="2024-04" db="EMBL/GenBank/DDBJ databases">
        <title>Phyllosticta paracitricarpa is synonymous to the EU quarantine fungus P. citricarpa based on phylogenomic analyses.</title>
        <authorList>
            <consortium name="Lawrence Berkeley National Laboratory"/>
            <person name="Van ingen-buijs V.A."/>
            <person name="Van westerhoven A.C."/>
            <person name="Haridas S."/>
            <person name="Skiadas P."/>
            <person name="Martin F."/>
            <person name="Groenewald J.Z."/>
            <person name="Crous P.W."/>
            <person name="Seidl M.F."/>
        </authorList>
    </citation>
    <scope>NUCLEOTIDE SEQUENCE [LARGE SCALE GENOMIC DNA]</scope>
    <source>
        <strain evidence="7 8">CBS 141358</strain>
    </source>
</reference>
<evidence type="ECO:0000256" key="2">
    <source>
        <dbReference type="ARBA" id="ARBA00023242"/>
    </source>
</evidence>
<dbReference type="Gene3D" id="1.10.30.10">
    <property type="entry name" value="High mobility group box domain"/>
    <property type="match status" value="1"/>
</dbReference>
<dbReference type="Pfam" id="PF00505">
    <property type="entry name" value="HMG_box"/>
    <property type="match status" value="1"/>
</dbReference>
<evidence type="ECO:0000256" key="3">
    <source>
        <dbReference type="PROSITE-ProRule" id="PRU00267"/>
    </source>
</evidence>
<dbReference type="EMBL" id="JBBPBF010000006">
    <property type="protein sequence ID" value="KAK7613746.1"/>
    <property type="molecule type" value="Genomic_DNA"/>
</dbReference>
<keyword evidence="1 3" id="KW-0238">DNA-binding</keyword>